<dbReference type="PROSITE" id="PS50894">
    <property type="entry name" value="HPT"/>
    <property type="match status" value="1"/>
</dbReference>
<organism evidence="3 4">
    <name type="scientific">Algoriphagus namhaensis</name>
    <dbReference type="NCBI Taxonomy" id="915353"/>
    <lineage>
        <taxon>Bacteria</taxon>
        <taxon>Pseudomonadati</taxon>
        <taxon>Bacteroidota</taxon>
        <taxon>Cytophagia</taxon>
        <taxon>Cytophagales</taxon>
        <taxon>Cyclobacteriaceae</taxon>
        <taxon>Algoriphagus</taxon>
    </lineage>
</organism>
<dbReference type="Proteomes" id="UP001595805">
    <property type="component" value="Unassembled WGS sequence"/>
</dbReference>
<accession>A0ABV8AX55</accession>
<dbReference type="InterPro" id="IPR036641">
    <property type="entry name" value="HPT_dom_sf"/>
</dbReference>
<dbReference type="RefSeq" id="WP_377906742.1">
    <property type="nucleotide sequence ID" value="NZ_JBHRZS010000007.1"/>
</dbReference>
<reference evidence="4" key="1">
    <citation type="journal article" date="2019" name="Int. J. Syst. Evol. Microbiol.">
        <title>The Global Catalogue of Microorganisms (GCM) 10K type strain sequencing project: providing services to taxonomists for standard genome sequencing and annotation.</title>
        <authorList>
            <consortium name="The Broad Institute Genomics Platform"/>
            <consortium name="The Broad Institute Genome Sequencing Center for Infectious Disease"/>
            <person name="Wu L."/>
            <person name="Ma J."/>
        </authorList>
    </citation>
    <scope>NUCLEOTIDE SEQUENCE [LARGE SCALE GENOMIC DNA]</scope>
    <source>
        <strain evidence="4">CCUG 60523</strain>
    </source>
</reference>
<dbReference type="Gene3D" id="1.20.120.160">
    <property type="entry name" value="HPT domain"/>
    <property type="match status" value="1"/>
</dbReference>
<protein>
    <submittedName>
        <fullName evidence="3">Hpt domain-containing protein</fullName>
    </submittedName>
</protein>
<dbReference type="EMBL" id="JBHRZS010000007">
    <property type="protein sequence ID" value="MFC3881399.1"/>
    <property type="molecule type" value="Genomic_DNA"/>
</dbReference>
<evidence type="ECO:0000313" key="4">
    <source>
        <dbReference type="Proteomes" id="UP001595805"/>
    </source>
</evidence>
<dbReference type="SUPFAM" id="SSF47226">
    <property type="entry name" value="Histidine-containing phosphotransfer domain, HPT domain"/>
    <property type="match status" value="1"/>
</dbReference>
<evidence type="ECO:0000259" key="2">
    <source>
        <dbReference type="PROSITE" id="PS50894"/>
    </source>
</evidence>
<comment type="caution">
    <text evidence="3">The sequence shown here is derived from an EMBL/GenBank/DDBJ whole genome shotgun (WGS) entry which is preliminary data.</text>
</comment>
<feature type="modified residue" description="Phosphohistidine" evidence="1">
    <location>
        <position position="78"/>
    </location>
</feature>
<keyword evidence="1" id="KW-0597">Phosphoprotein</keyword>
<sequence>MKNVYNFRFKSKKNADITSFYMYKYIDEATIYNYLGKDNPELIRELLGLVLSINLVELEELPEFYKKEDFATVKKRVHKAKPSLSYIGAEKTLELIHKIEENLQASAPTNELLQDHVKTIRQELNTFIESL</sequence>
<keyword evidence="4" id="KW-1185">Reference proteome</keyword>
<dbReference type="InterPro" id="IPR008207">
    <property type="entry name" value="Sig_transdc_His_kin_Hpt_dom"/>
</dbReference>
<evidence type="ECO:0000313" key="3">
    <source>
        <dbReference type="EMBL" id="MFC3881399.1"/>
    </source>
</evidence>
<feature type="domain" description="HPt" evidence="2">
    <location>
        <begin position="39"/>
        <end position="131"/>
    </location>
</feature>
<name>A0ABV8AX55_9BACT</name>
<gene>
    <name evidence="3" type="ORF">ACFOSV_14490</name>
</gene>
<evidence type="ECO:0000256" key="1">
    <source>
        <dbReference type="PROSITE-ProRule" id="PRU00110"/>
    </source>
</evidence>
<proteinExistence type="predicted"/>